<feature type="compositionally biased region" description="Polar residues" evidence="1">
    <location>
        <begin position="63"/>
        <end position="74"/>
    </location>
</feature>
<feature type="region of interest" description="Disordered" evidence="1">
    <location>
        <begin position="220"/>
        <end position="241"/>
    </location>
</feature>
<dbReference type="AlphaFoldDB" id="A0AAX4JRS2"/>
<evidence type="ECO:0008006" key="4">
    <source>
        <dbReference type="Google" id="ProtNLM"/>
    </source>
</evidence>
<dbReference type="Proteomes" id="UP001355207">
    <property type="component" value="Chromosome 3"/>
</dbReference>
<feature type="compositionally biased region" description="Polar residues" evidence="1">
    <location>
        <begin position="221"/>
        <end position="232"/>
    </location>
</feature>
<gene>
    <name evidence="2" type="ORF">L201_002479</name>
</gene>
<sequence length="313" mass="34212">MPLTLHLPTPPGTERQKPTGAIKSSTPESPTQQAHKTSCSEPEIDDWKSWPVVQYTTSRQLQGFLSDSDNSSAPGPNERTKNEPLFMATSPSPISEDHTIHGEGTDDEITFLGSAASRKIAQASNKGTKLTTKRQQPPIPTSAKSVSSIDTIPSAAVIRKRKSQIGDSLDNDSDTDEDISFVGRSYKHPRREATQDLATRSREDTPLQMISHKDNPVCGNCGSNPDSQSSAQVPRGRGTGSSVLSATIRGNITALLMNQEQSLFNQLKSDPRIQDWKDIAQMVGAQREDFDRVRHAAKWLQDNLPGLVARGQF</sequence>
<feature type="region of interest" description="Disordered" evidence="1">
    <location>
        <begin position="63"/>
        <end position="106"/>
    </location>
</feature>
<dbReference type="RefSeq" id="XP_066074352.1">
    <property type="nucleotide sequence ID" value="XM_066218255.1"/>
</dbReference>
<accession>A0AAX4JRS2</accession>
<feature type="compositionally biased region" description="Basic and acidic residues" evidence="1">
    <location>
        <begin position="95"/>
        <end position="104"/>
    </location>
</feature>
<evidence type="ECO:0000256" key="1">
    <source>
        <dbReference type="SAM" id="MobiDB-lite"/>
    </source>
</evidence>
<feature type="region of interest" description="Disordered" evidence="1">
    <location>
        <begin position="120"/>
        <end position="147"/>
    </location>
</feature>
<protein>
    <recommendedName>
        <fullName evidence="4">Myb-like domain-containing protein</fullName>
    </recommendedName>
</protein>
<evidence type="ECO:0000313" key="2">
    <source>
        <dbReference type="EMBL" id="WWC87589.1"/>
    </source>
</evidence>
<dbReference type="GeneID" id="91093151"/>
<dbReference type="EMBL" id="CP144100">
    <property type="protein sequence ID" value="WWC87589.1"/>
    <property type="molecule type" value="Genomic_DNA"/>
</dbReference>
<feature type="compositionally biased region" description="Polar residues" evidence="1">
    <location>
        <begin position="22"/>
        <end position="40"/>
    </location>
</feature>
<keyword evidence="3" id="KW-1185">Reference proteome</keyword>
<feature type="compositionally biased region" description="Polar residues" evidence="1">
    <location>
        <begin position="122"/>
        <end position="135"/>
    </location>
</feature>
<feature type="region of interest" description="Disordered" evidence="1">
    <location>
        <begin position="1"/>
        <end position="45"/>
    </location>
</feature>
<evidence type="ECO:0000313" key="3">
    <source>
        <dbReference type="Proteomes" id="UP001355207"/>
    </source>
</evidence>
<organism evidence="2 3">
    <name type="scientific">Kwoniella dendrophila CBS 6074</name>
    <dbReference type="NCBI Taxonomy" id="1295534"/>
    <lineage>
        <taxon>Eukaryota</taxon>
        <taxon>Fungi</taxon>
        <taxon>Dikarya</taxon>
        <taxon>Basidiomycota</taxon>
        <taxon>Agaricomycotina</taxon>
        <taxon>Tremellomycetes</taxon>
        <taxon>Tremellales</taxon>
        <taxon>Cryptococcaceae</taxon>
        <taxon>Kwoniella</taxon>
    </lineage>
</organism>
<proteinExistence type="predicted"/>
<name>A0AAX4JRS2_9TREE</name>
<reference evidence="2 3" key="1">
    <citation type="submission" date="2024-01" db="EMBL/GenBank/DDBJ databases">
        <title>Comparative genomics of Cryptococcus and Kwoniella reveals pathogenesis evolution and contrasting modes of karyotype evolution via chromosome fusion or intercentromeric recombination.</title>
        <authorList>
            <person name="Coelho M.A."/>
            <person name="David-Palma M."/>
            <person name="Shea T."/>
            <person name="Bowers K."/>
            <person name="McGinley-Smith S."/>
            <person name="Mohammad A.W."/>
            <person name="Gnirke A."/>
            <person name="Yurkov A.M."/>
            <person name="Nowrousian M."/>
            <person name="Sun S."/>
            <person name="Cuomo C.A."/>
            <person name="Heitman J."/>
        </authorList>
    </citation>
    <scope>NUCLEOTIDE SEQUENCE [LARGE SCALE GENOMIC DNA]</scope>
    <source>
        <strain evidence="2 3">CBS 6074</strain>
    </source>
</reference>